<dbReference type="Gene3D" id="2.30.38.10">
    <property type="entry name" value="Luciferase, Domain 3"/>
    <property type="match status" value="1"/>
</dbReference>
<dbReference type="FunFam" id="1.10.1200.10:FF:000005">
    <property type="entry name" value="Nonribosomal peptide synthetase 1"/>
    <property type="match status" value="1"/>
</dbReference>
<dbReference type="InterPro" id="IPR029058">
    <property type="entry name" value="AB_hydrolase_fold"/>
</dbReference>
<dbReference type="GO" id="GO:0044550">
    <property type="term" value="P:secondary metabolite biosynthetic process"/>
    <property type="evidence" value="ECO:0007669"/>
    <property type="project" value="TreeGrafter"/>
</dbReference>
<dbReference type="Gene3D" id="3.40.50.980">
    <property type="match status" value="2"/>
</dbReference>
<name>A0A4R0HF12_9ACTN</name>
<dbReference type="Pfam" id="PF00550">
    <property type="entry name" value="PP-binding"/>
    <property type="match status" value="2"/>
</dbReference>
<evidence type="ECO:0000259" key="9">
    <source>
        <dbReference type="PROSITE" id="PS50075"/>
    </source>
</evidence>
<reference evidence="10 11" key="1">
    <citation type="submission" date="2019-02" db="EMBL/GenBank/DDBJ databases">
        <title>Kribbella capetownensis sp. nov. and Kribbella speibonae sp. nov., isolated from soil.</title>
        <authorList>
            <person name="Curtis S.M."/>
            <person name="Norton I."/>
            <person name="Everest G.J."/>
            <person name="Meyers P.R."/>
        </authorList>
    </citation>
    <scope>NUCLEOTIDE SEQUENCE [LARGE SCALE GENOMIC DNA]</scope>
    <source>
        <strain evidence="10 11">KCTC 29219</strain>
    </source>
</reference>
<evidence type="ECO:0000313" key="11">
    <source>
        <dbReference type="Proteomes" id="UP000292346"/>
    </source>
</evidence>
<keyword evidence="11" id="KW-1185">Reference proteome</keyword>
<dbReference type="InterPro" id="IPR057737">
    <property type="entry name" value="Condensation_MtbB-like"/>
</dbReference>
<dbReference type="CDD" id="cd05930">
    <property type="entry name" value="A_NRPS"/>
    <property type="match status" value="1"/>
</dbReference>
<feature type="domain" description="Carrier" evidence="9">
    <location>
        <begin position="1791"/>
        <end position="1866"/>
    </location>
</feature>
<dbReference type="GO" id="GO:0031177">
    <property type="term" value="F:phosphopantetheine binding"/>
    <property type="evidence" value="ECO:0007669"/>
    <property type="project" value="InterPro"/>
</dbReference>
<dbReference type="FunFam" id="3.40.50.980:FF:000001">
    <property type="entry name" value="Non-ribosomal peptide synthetase"/>
    <property type="match status" value="1"/>
</dbReference>
<dbReference type="Gene3D" id="3.40.50.1820">
    <property type="entry name" value="alpha/beta hydrolase"/>
    <property type="match status" value="2"/>
</dbReference>
<dbReference type="InterPro" id="IPR025110">
    <property type="entry name" value="AMP-bd_C"/>
</dbReference>
<dbReference type="PROSITE" id="PS00455">
    <property type="entry name" value="AMP_BINDING"/>
    <property type="match status" value="2"/>
</dbReference>
<keyword evidence="5" id="KW-0596">Phosphopantetheine</keyword>
<dbReference type="InterPro" id="IPR009081">
    <property type="entry name" value="PP-bd_ACP"/>
</dbReference>
<comment type="pathway">
    <text evidence="2">Siderophore biosynthesis; mycobactin biosynthesis.</text>
</comment>
<evidence type="ECO:0000256" key="6">
    <source>
        <dbReference type="ARBA" id="ARBA00022553"/>
    </source>
</evidence>
<dbReference type="GO" id="GO:0043041">
    <property type="term" value="P:amino acid activation for nonribosomal peptide biosynthetic process"/>
    <property type="evidence" value="ECO:0007669"/>
    <property type="project" value="TreeGrafter"/>
</dbReference>
<dbReference type="Gene3D" id="3.30.559.30">
    <property type="entry name" value="Nonribosomal peptide synthetase, condensation domain"/>
    <property type="match status" value="2"/>
</dbReference>
<dbReference type="FunFam" id="3.30.559.30:FF:000006">
    <property type="entry name" value="Yersiniabactin polyketide/non-ribosomal peptide synthetase"/>
    <property type="match status" value="1"/>
</dbReference>
<evidence type="ECO:0000256" key="4">
    <source>
        <dbReference type="ARBA" id="ARBA00016743"/>
    </source>
</evidence>
<sequence length="1901" mass="205628">MDTTQTGLEALRIELPVDGGTSGATSSVDAVEVPLPSGTLERAAELTALITGGPAEPLPTLYAAWATLLHRYSGAPDLVVVAGAGGTTGCRSFGFTDGTSFRQVVETAADRPEPLLIPGDIARFSAGVCEDSSIISAVPADLVLGIDSDKVVLGYRTAGFSVDAASRIAGQFAALLSSALDAPGESVRRLGLLPADERSRLLIDWNDTSAAYRDDVTIADLVHQQAEHAPDVVAIEVGQNRWTYGELDRDVTALAVALRTAGLRRGARVALLLERSAECIIGFLAIVRAEASAVLLDPENPDVRLTAVLDDAAVAGVVTRKSLWHRLAGHHAAIAWCVDDPGSSPRLDGGEISDEAGVVFYTSGSTGEPKGVLIRHQAFANMAEWSRTAYQISAGDRVAWASSPGFAIAAQEWIAMLGVGVTICIAAPETAAAPSALRDWILAERITVAVLVAPMAERLWWLTWPADEVALRYLFATGAPVRRWAPADVPFEPVVFYATTETLVTTSCFNAAAGLRATSKGVPASERRRTPLPVGKPIANTRVYLLDEAGHPVPIGVIGELHIAGAGLALGYLGKPGLTSERFVRHTIAEEPGELLYRTGDLARFRADGLLEMVGRADLQTKVRGFRVEPEAVESALESLPTVREAAVVAGPDATGETTLAGYVVPEADFGPDLAAQIRDELGRLLPAYMVPTALVLIDALPRLTNGKLDRKALTAVPTTADRRYLAPRTETERRIAEVWAEVLGLDRVGADEVFLELGGHSLAAIDVTSRLREEFGTTIGLHELYSAGTVAGVAEVLAAGNRTGDGAEPDLPVVVPDPARRHSPFPLTDTQYAYWIGRGDAVELGNVGCHGYFEWQSAELDVDRLKQAWDLLVRRHEALRLVMLPDGTQQVLADPPPYEVEVLDLSGHNSAEADRITGELRERLAHHVFSVDEWPFFDVRVTRLPGGQTRLHLSFDLLICDAWSYVQLLIPELVLFYEDPGLQLEPLELTFRDYVLATEGADEDAPAFEASRTYWMDRIDSLPPAPDLPTAPSGDQAAPTFNRRADRLEPDEWTQLQQQASRRGVTPTCLLITTFAEVLRTWSKSDRFTVNCPLFNRLPVHPQVHDIVGDFTTTSLLAVEPVGGSFAERARAVQQRMWEDLEHRHFGGIQVMRELAARERDRVRASFPVVVTSLLGQPPRRTATAIGESVYSISQTPQVSIDFQIWEDNGALTYNWDSLDALYPDGMLDDMFEAHRGLVRWLLSDENHWDDEPPSLLPQWQRIQRNEINDAARKTLSGPSFLHTPLSEHARRRPDAPAVITLERTVSYAELDASANRLGRLLRAAGAVPNQLVAIHLDKGWEQIAAAHGVLASGAAYLPMDAAWPVDRLHRLVDQARIEIVVTHSALVAGAEWPEHVRVVCVDRDLEDGDPRPLEPVQHPTDLAYVIFTSGSTGTPKGVMVDHRGALNTIVEANQRFGVGPADRCFAVSPLHFDLSVYDVFGMTQVGGAVAVPGPMPFPPHWLDLMDLAGVTFWNSVPTLLEMAVAEAEASGTREAFEPLRTVVLAGDWIPLQLPDRIRALNPRTSVVSSGGPAETCIWSVIYPIGEVGLDWPSIPYGKPMANQRYHVLAPDLSPRPTWVPGEIYTASEVGLAQGYWGDPELTARKFIDLPGPGGGRAYASGDLGRYLPDGNIEILGREDFQVKVRGVRIELGEIEAAVRSYPGIDAAVAVAGGPTGDSFLHAYVVWAAGRTDDLDGLREHLMLILPGYMVPHRITALDELPLTRNAKVDRLALSKGAAETVEPVPEFVPAGTPVEQVICALFAEVLGQEQVGLTGDFFVLGGNSLTAVRLVTLLAEILGPQLSIQQLFAARTVEAVVTAVLADPICRPEVEALATALLEPGSDGWNEPVPTTEKDTSTC</sequence>
<comment type="similarity">
    <text evidence="3">Belongs to the ATP-dependent AMP-binding enzyme family. MbtB subfamily.</text>
</comment>
<evidence type="ECO:0000256" key="7">
    <source>
        <dbReference type="ARBA" id="ARBA00022598"/>
    </source>
</evidence>
<dbReference type="Gene3D" id="3.40.50.12780">
    <property type="entry name" value="N-terminal domain of ligase-like"/>
    <property type="match status" value="1"/>
</dbReference>
<protein>
    <recommendedName>
        <fullName evidence="4">Phenyloxazoline synthase MbtB</fullName>
    </recommendedName>
    <alternativeName>
        <fullName evidence="8">Mycobactin synthetase protein B</fullName>
    </alternativeName>
</protein>
<proteinExistence type="inferred from homology"/>
<dbReference type="SUPFAM" id="SSF56801">
    <property type="entry name" value="Acetyl-CoA synthetase-like"/>
    <property type="match status" value="2"/>
</dbReference>
<dbReference type="PANTHER" id="PTHR45527:SF10">
    <property type="entry name" value="PYOCHELIN SYNTHASE PCHF"/>
    <property type="match status" value="1"/>
</dbReference>
<dbReference type="PROSITE" id="PS00012">
    <property type="entry name" value="PHOSPHOPANTETHEINE"/>
    <property type="match status" value="1"/>
</dbReference>
<gene>
    <name evidence="10" type="ORF">E0H45_30820</name>
</gene>
<dbReference type="Pfam" id="PF00668">
    <property type="entry name" value="Condensation"/>
    <property type="match status" value="1"/>
</dbReference>
<dbReference type="InterPro" id="IPR001242">
    <property type="entry name" value="Condensation_dom"/>
</dbReference>
<dbReference type="SMART" id="SM00823">
    <property type="entry name" value="PKS_PP"/>
    <property type="match status" value="2"/>
</dbReference>
<dbReference type="InterPro" id="IPR006162">
    <property type="entry name" value="Ppantetheine_attach_site"/>
</dbReference>
<dbReference type="FunFam" id="3.30.559.10:FF:000023">
    <property type="entry name" value="Non-ribosomal peptide synthetase"/>
    <property type="match status" value="1"/>
</dbReference>
<dbReference type="OrthoDB" id="9803968at2"/>
<feature type="domain" description="Carrier" evidence="9">
    <location>
        <begin position="727"/>
        <end position="802"/>
    </location>
</feature>
<keyword evidence="6" id="KW-0597">Phosphoprotein</keyword>
<dbReference type="InterPro" id="IPR045851">
    <property type="entry name" value="AMP-bd_C_sf"/>
</dbReference>
<dbReference type="InterPro" id="IPR020845">
    <property type="entry name" value="AMP-binding_CS"/>
</dbReference>
<dbReference type="GO" id="GO:0016874">
    <property type="term" value="F:ligase activity"/>
    <property type="evidence" value="ECO:0007669"/>
    <property type="project" value="UniProtKB-KW"/>
</dbReference>
<comment type="cofactor">
    <cofactor evidence="1">
        <name>pantetheine 4'-phosphate</name>
        <dbReference type="ChEBI" id="CHEBI:47942"/>
    </cofactor>
</comment>
<dbReference type="PROSITE" id="PS50075">
    <property type="entry name" value="CARRIER"/>
    <property type="match status" value="2"/>
</dbReference>
<keyword evidence="7" id="KW-0436">Ligase</keyword>
<dbReference type="CDD" id="cd19535">
    <property type="entry name" value="Cyc_NRPS"/>
    <property type="match status" value="1"/>
</dbReference>
<dbReference type="EMBL" id="SJJZ01000003">
    <property type="protein sequence ID" value="TCC06319.1"/>
    <property type="molecule type" value="Genomic_DNA"/>
</dbReference>
<accession>A0A4R0HF12</accession>
<dbReference type="NCBIfam" id="TIGR01733">
    <property type="entry name" value="AA-adenyl-dom"/>
    <property type="match status" value="1"/>
</dbReference>
<dbReference type="SUPFAM" id="SSF52777">
    <property type="entry name" value="CoA-dependent acyltransferases"/>
    <property type="match status" value="3"/>
</dbReference>
<dbReference type="GO" id="GO:0008610">
    <property type="term" value="P:lipid biosynthetic process"/>
    <property type="evidence" value="ECO:0007669"/>
    <property type="project" value="UniProtKB-ARBA"/>
</dbReference>
<dbReference type="InterPro" id="IPR020806">
    <property type="entry name" value="PKS_PP-bd"/>
</dbReference>
<dbReference type="InterPro" id="IPR010071">
    <property type="entry name" value="AA_adenyl_dom"/>
</dbReference>
<dbReference type="PANTHER" id="PTHR45527">
    <property type="entry name" value="NONRIBOSOMAL PEPTIDE SYNTHETASE"/>
    <property type="match status" value="1"/>
</dbReference>
<evidence type="ECO:0000256" key="2">
    <source>
        <dbReference type="ARBA" id="ARBA00005102"/>
    </source>
</evidence>
<dbReference type="InterPro" id="IPR023213">
    <property type="entry name" value="CAT-like_dom_sf"/>
</dbReference>
<dbReference type="InterPro" id="IPR036736">
    <property type="entry name" value="ACP-like_sf"/>
</dbReference>
<evidence type="ECO:0000256" key="1">
    <source>
        <dbReference type="ARBA" id="ARBA00001957"/>
    </source>
</evidence>
<dbReference type="SUPFAM" id="SSF47336">
    <property type="entry name" value="ACP-like"/>
    <property type="match status" value="2"/>
</dbReference>
<dbReference type="Proteomes" id="UP000292346">
    <property type="component" value="Unassembled WGS sequence"/>
</dbReference>
<dbReference type="RefSeq" id="WP_131343684.1">
    <property type="nucleotide sequence ID" value="NZ_SJJZ01000003.1"/>
</dbReference>
<dbReference type="Gene3D" id="3.30.300.30">
    <property type="match status" value="2"/>
</dbReference>
<evidence type="ECO:0000256" key="8">
    <source>
        <dbReference type="ARBA" id="ARBA00033440"/>
    </source>
</evidence>
<comment type="caution">
    <text evidence="10">The sequence shown here is derived from an EMBL/GenBank/DDBJ whole genome shotgun (WGS) entry which is preliminary data.</text>
</comment>
<dbReference type="Gene3D" id="3.30.559.10">
    <property type="entry name" value="Chloramphenicol acetyltransferase-like domain"/>
    <property type="match status" value="1"/>
</dbReference>
<evidence type="ECO:0000313" key="10">
    <source>
        <dbReference type="EMBL" id="TCC06319.1"/>
    </source>
</evidence>
<dbReference type="InterPro" id="IPR042099">
    <property type="entry name" value="ANL_N_sf"/>
</dbReference>
<evidence type="ECO:0000256" key="3">
    <source>
        <dbReference type="ARBA" id="ARBA00007380"/>
    </source>
</evidence>
<dbReference type="Pfam" id="PF13193">
    <property type="entry name" value="AMP-binding_C"/>
    <property type="match status" value="2"/>
</dbReference>
<dbReference type="InterPro" id="IPR000873">
    <property type="entry name" value="AMP-dep_synth/lig_dom"/>
</dbReference>
<dbReference type="Pfam" id="PF00501">
    <property type="entry name" value="AMP-binding"/>
    <property type="match status" value="2"/>
</dbReference>
<dbReference type="GO" id="GO:0005737">
    <property type="term" value="C:cytoplasm"/>
    <property type="evidence" value="ECO:0007669"/>
    <property type="project" value="TreeGrafter"/>
</dbReference>
<evidence type="ECO:0000256" key="5">
    <source>
        <dbReference type="ARBA" id="ARBA00022450"/>
    </source>
</evidence>
<organism evidence="10 11">
    <name type="scientific">Kribbella soli</name>
    <dbReference type="NCBI Taxonomy" id="1124743"/>
    <lineage>
        <taxon>Bacteria</taxon>
        <taxon>Bacillati</taxon>
        <taxon>Actinomycetota</taxon>
        <taxon>Actinomycetes</taxon>
        <taxon>Propionibacteriales</taxon>
        <taxon>Kribbellaceae</taxon>
        <taxon>Kribbella</taxon>
    </lineage>
</organism>